<organism evidence="2 3">
    <name type="scientific">Limnofasciculus baicalensis BBK-W-15</name>
    <dbReference type="NCBI Taxonomy" id="2699891"/>
    <lineage>
        <taxon>Bacteria</taxon>
        <taxon>Bacillati</taxon>
        <taxon>Cyanobacteriota</taxon>
        <taxon>Cyanophyceae</taxon>
        <taxon>Coleofasciculales</taxon>
        <taxon>Coleofasciculaceae</taxon>
        <taxon>Limnofasciculus</taxon>
        <taxon>Limnofasciculus baicalensis</taxon>
    </lineage>
</organism>
<reference evidence="2" key="1">
    <citation type="submission" date="2022-06" db="EMBL/GenBank/DDBJ databases">
        <title>New cyanobacteria of genus Symplocastrum in benthos of Lake Baikal.</title>
        <authorList>
            <person name="Sorokovikova E."/>
            <person name="Tikhonova I."/>
            <person name="Krasnopeev A."/>
            <person name="Evseev P."/>
            <person name="Gladkikh A."/>
            <person name="Belykh O."/>
        </authorList>
    </citation>
    <scope>NUCLEOTIDE SEQUENCE</scope>
    <source>
        <strain evidence="2">BBK-W-15</strain>
    </source>
</reference>
<feature type="domain" description="DUF4351" evidence="1">
    <location>
        <begin position="2"/>
        <end position="59"/>
    </location>
</feature>
<sequence length="79" mass="8947">MQQRREGQITLIIHQLTRRLGEINLSLIQQIQQLSIEELTMLGEALLDFSGLTDLVTWLAEPLKTEEDDAPMRSPTSGD</sequence>
<comment type="caution">
    <text evidence="2">The sequence shown here is derived from an EMBL/GenBank/DDBJ whole genome shotgun (WGS) entry which is preliminary data.</text>
</comment>
<dbReference type="PANTHER" id="PTHR35586:SF2">
    <property type="entry name" value="SLL1542 PROTEIN"/>
    <property type="match status" value="1"/>
</dbReference>
<evidence type="ECO:0000313" key="2">
    <source>
        <dbReference type="EMBL" id="MCP2728210.1"/>
    </source>
</evidence>
<protein>
    <submittedName>
        <fullName evidence="2">DUF4351 domain-containing protein</fullName>
    </submittedName>
</protein>
<dbReference type="PANTHER" id="PTHR35586">
    <property type="entry name" value="SLL1691 PROTEIN"/>
    <property type="match status" value="1"/>
</dbReference>
<gene>
    <name evidence="2" type="ORF">NJ959_06945</name>
</gene>
<proteinExistence type="predicted"/>
<dbReference type="Proteomes" id="UP001204953">
    <property type="component" value="Unassembled WGS sequence"/>
</dbReference>
<dbReference type="Pfam" id="PF14261">
    <property type="entry name" value="DUF4351"/>
    <property type="match status" value="1"/>
</dbReference>
<dbReference type="InterPro" id="IPR025587">
    <property type="entry name" value="DUF4351"/>
</dbReference>
<evidence type="ECO:0000259" key="1">
    <source>
        <dbReference type="Pfam" id="PF14261"/>
    </source>
</evidence>
<dbReference type="RefSeq" id="WP_254011022.1">
    <property type="nucleotide sequence ID" value="NZ_JAMZMM010000044.1"/>
</dbReference>
<dbReference type="AlphaFoldDB" id="A0AAE3GPC5"/>
<evidence type="ECO:0000313" key="3">
    <source>
        <dbReference type="Proteomes" id="UP001204953"/>
    </source>
</evidence>
<accession>A0AAE3GPC5</accession>
<name>A0AAE3GPC5_9CYAN</name>
<keyword evidence="3" id="KW-1185">Reference proteome</keyword>
<dbReference type="EMBL" id="JAMZMM010000044">
    <property type="protein sequence ID" value="MCP2728210.1"/>
    <property type="molecule type" value="Genomic_DNA"/>
</dbReference>